<keyword evidence="1" id="KW-0812">Transmembrane</keyword>
<keyword evidence="1" id="KW-1133">Transmembrane helix</keyword>
<comment type="caution">
    <text evidence="3">The sequence shown here is derived from an EMBL/GenBank/DDBJ whole genome shotgun (WGS) entry which is preliminary data.</text>
</comment>
<dbReference type="PANTHER" id="PTHR10587">
    <property type="entry name" value="GLYCOSYL TRANSFERASE-RELATED"/>
    <property type="match status" value="1"/>
</dbReference>
<evidence type="ECO:0000313" key="3">
    <source>
        <dbReference type="EMBL" id="OAO81769.1"/>
    </source>
</evidence>
<dbReference type="GO" id="GO:0005975">
    <property type="term" value="P:carbohydrate metabolic process"/>
    <property type="evidence" value="ECO:0007669"/>
    <property type="project" value="InterPro"/>
</dbReference>
<dbReference type="GO" id="GO:0016020">
    <property type="term" value="C:membrane"/>
    <property type="evidence" value="ECO:0007669"/>
    <property type="project" value="TreeGrafter"/>
</dbReference>
<reference evidence="3 4" key="1">
    <citation type="submission" date="2016-03" db="EMBL/GenBank/DDBJ databases">
        <title>Spore heat resistance.</title>
        <authorList>
            <person name="Boekhorst J."/>
            <person name="Berendsen E.M."/>
            <person name="Wells-Bennik M.H."/>
            <person name="Kuipers O.P."/>
        </authorList>
    </citation>
    <scope>NUCLEOTIDE SEQUENCE [LARGE SCALE GENOMIC DNA]</scope>
    <source>
        <strain evidence="3 4">AF16</strain>
    </source>
</reference>
<dbReference type="AlphaFoldDB" id="A0A178TKY3"/>
<feature type="domain" description="NodB homology" evidence="2">
    <location>
        <begin position="58"/>
        <end position="237"/>
    </location>
</feature>
<dbReference type="PROSITE" id="PS51677">
    <property type="entry name" value="NODB"/>
    <property type="match status" value="1"/>
</dbReference>
<evidence type="ECO:0000313" key="4">
    <source>
        <dbReference type="Proteomes" id="UP000078336"/>
    </source>
</evidence>
<dbReference type="InterPro" id="IPR002509">
    <property type="entry name" value="NODB_dom"/>
</dbReference>
<dbReference type="PATRIC" id="fig|33934.6.peg.2693"/>
<gene>
    <name evidence="3" type="ORF">TAF16_0575</name>
</gene>
<sequence>MLKFFYILDGKEIKKWLLIISIAFVTASIFYIQQVASEFVFSTDPGPKAIYKVENKNNELALTFDISWGETNAITVLNVLKKHGVKATFFLSASWAERHPRIVKKIVDDGHEIGSMGYEYKNYTELERGKIIRDLAQAKKVFDTLGIKHTPFLRVPTGNFNKNVLKVVHSFGHTVVHWSVDSKDWLNPGVNVIVENVTKNAKGGDVVLLHASDSAKQTAHALEQIIVWMKKEGYKSVTISDLVNNAHIKSKEIK</sequence>
<dbReference type="PANTHER" id="PTHR10587:SF128">
    <property type="entry name" value="POLYSACCHARIDE DEACETYLASE PDAB-RELATED"/>
    <property type="match status" value="1"/>
</dbReference>
<proteinExistence type="predicted"/>
<evidence type="ECO:0000256" key="1">
    <source>
        <dbReference type="SAM" id="Phobius"/>
    </source>
</evidence>
<dbReference type="InterPro" id="IPR014132">
    <property type="entry name" value="PdaB-like"/>
</dbReference>
<dbReference type="GO" id="GO:0016810">
    <property type="term" value="F:hydrolase activity, acting on carbon-nitrogen (but not peptide) bonds"/>
    <property type="evidence" value="ECO:0007669"/>
    <property type="project" value="InterPro"/>
</dbReference>
<dbReference type="SUPFAM" id="SSF88713">
    <property type="entry name" value="Glycoside hydrolase/deacetylase"/>
    <property type="match status" value="1"/>
</dbReference>
<accession>A0A178TKY3</accession>
<dbReference type="InterPro" id="IPR011330">
    <property type="entry name" value="Glyco_hydro/deAcase_b/a-brl"/>
</dbReference>
<dbReference type="EMBL" id="LUCQ01000044">
    <property type="protein sequence ID" value="OAO81769.1"/>
    <property type="molecule type" value="Genomic_DNA"/>
</dbReference>
<keyword evidence="1" id="KW-0472">Membrane</keyword>
<dbReference type="NCBIfam" id="TIGR02764">
    <property type="entry name" value="spore_ybaN_pdaB"/>
    <property type="match status" value="1"/>
</dbReference>
<keyword evidence="4" id="KW-1185">Reference proteome</keyword>
<evidence type="ECO:0000259" key="2">
    <source>
        <dbReference type="PROSITE" id="PS51677"/>
    </source>
</evidence>
<name>A0A178TKY3_9BACL</name>
<dbReference type="Pfam" id="PF01522">
    <property type="entry name" value="Polysacc_deac_1"/>
    <property type="match status" value="1"/>
</dbReference>
<dbReference type="Gene3D" id="3.20.20.370">
    <property type="entry name" value="Glycoside hydrolase/deacetylase"/>
    <property type="match status" value="1"/>
</dbReference>
<feature type="transmembrane region" description="Helical" evidence="1">
    <location>
        <begin position="16"/>
        <end position="33"/>
    </location>
</feature>
<protein>
    <submittedName>
        <fullName evidence="3">Putative polysaccharide deacetylase</fullName>
    </submittedName>
</protein>
<dbReference type="InterPro" id="IPR050248">
    <property type="entry name" value="Polysacc_deacetylase_ArnD"/>
</dbReference>
<dbReference type="Proteomes" id="UP000078336">
    <property type="component" value="Unassembled WGS sequence"/>
</dbReference>
<organism evidence="3 4">
    <name type="scientific">Anoxybacillus flavithermus</name>
    <dbReference type="NCBI Taxonomy" id="33934"/>
    <lineage>
        <taxon>Bacteria</taxon>
        <taxon>Bacillati</taxon>
        <taxon>Bacillota</taxon>
        <taxon>Bacilli</taxon>
        <taxon>Bacillales</taxon>
        <taxon>Anoxybacillaceae</taxon>
        <taxon>Anoxybacillus</taxon>
    </lineage>
</organism>